<dbReference type="NCBIfam" id="NF003843">
    <property type="entry name" value="PRK05422.1"/>
    <property type="match status" value="1"/>
</dbReference>
<dbReference type="InterPro" id="IPR000037">
    <property type="entry name" value="SsrA-bd_prot"/>
</dbReference>
<dbReference type="Gene3D" id="2.40.280.10">
    <property type="match status" value="1"/>
</dbReference>
<dbReference type="EMBL" id="HBIW01020744">
    <property type="protein sequence ID" value="CAE0702417.1"/>
    <property type="molecule type" value="Transcribed_RNA"/>
</dbReference>
<dbReference type="PANTHER" id="PTHR30308:SF2">
    <property type="entry name" value="SSRA-BINDING PROTEIN"/>
    <property type="match status" value="1"/>
</dbReference>
<dbReference type="HAMAP" id="MF_00023">
    <property type="entry name" value="SmpB"/>
    <property type="match status" value="1"/>
</dbReference>
<dbReference type="InterPro" id="IPR023620">
    <property type="entry name" value="SmpB"/>
</dbReference>
<dbReference type="AlphaFoldDB" id="A0A7S4A451"/>
<gene>
    <name evidence="4" type="ORF">PCAL00307_LOCUS17862</name>
</gene>
<protein>
    <recommendedName>
        <fullName evidence="5">SsrA-binding protein</fullName>
    </recommendedName>
</protein>
<feature type="region of interest" description="Disordered" evidence="3">
    <location>
        <begin position="242"/>
        <end position="263"/>
    </location>
</feature>
<keyword evidence="1" id="KW-0963">Cytoplasm</keyword>
<evidence type="ECO:0008006" key="5">
    <source>
        <dbReference type="Google" id="ProtNLM"/>
    </source>
</evidence>
<proteinExistence type="inferred from homology"/>
<dbReference type="Pfam" id="PF01668">
    <property type="entry name" value="SmpB"/>
    <property type="match status" value="1"/>
</dbReference>
<dbReference type="GO" id="GO:0070930">
    <property type="term" value="P:trans-translation-dependent protein tagging"/>
    <property type="evidence" value="ECO:0007669"/>
    <property type="project" value="TreeGrafter"/>
</dbReference>
<keyword evidence="2" id="KW-0694">RNA-binding</keyword>
<dbReference type="PANTHER" id="PTHR30308">
    <property type="entry name" value="TMRNA-BINDING COMPONENT OF TRANS-TRANSLATION TAGGING COMPLEX"/>
    <property type="match status" value="1"/>
</dbReference>
<feature type="compositionally biased region" description="Basic and acidic residues" evidence="3">
    <location>
        <begin position="242"/>
        <end position="254"/>
    </location>
</feature>
<dbReference type="CDD" id="cd09294">
    <property type="entry name" value="SmpB"/>
    <property type="match status" value="1"/>
</dbReference>
<sequence>MSALAKNATPRALTHAVTCPSGCYYIACIALVTSGASANGCSQAQHALLSHTATPCSSQRSREDLETMPRPAAHARRVVALLSLAAAFLAPQTRTRHHRLHAKKPPPKKRDGRRLKIATNRKARFTYEIIKTMEAGIALQGTEVKSCRDGNANIADGFARIENGECMLINVDIAKHKTTGDYFQHDARRPRRLLLHKSEIRKLAGDMVDPGFTLIPLSLYFNDKNLLKVDLALCRGKSQRDKRKDIKEREDKRMLARASKGVY</sequence>
<dbReference type="GO" id="GO:0005829">
    <property type="term" value="C:cytosol"/>
    <property type="evidence" value="ECO:0007669"/>
    <property type="project" value="TreeGrafter"/>
</dbReference>
<evidence type="ECO:0000256" key="3">
    <source>
        <dbReference type="SAM" id="MobiDB-lite"/>
    </source>
</evidence>
<accession>A0A7S4A451</accession>
<evidence type="ECO:0000256" key="2">
    <source>
        <dbReference type="ARBA" id="ARBA00022884"/>
    </source>
</evidence>
<dbReference type="SUPFAM" id="SSF74982">
    <property type="entry name" value="Small protein B (SmpB)"/>
    <property type="match status" value="1"/>
</dbReference>
<dbReference type="NCBIfam" id="TIGR00086">
    <property type="entry name" value="smpB"/>
    <property type="match status" value="1"/>
</dbReference>
<name>A0A7S4A451_9STRA</name>
<dbReference type="GO" id="GO:0003723">
    <property type="term" value="F:RNA binding"/>
    <property type="evidence" value="ECO:0007669"/>
    <property type="project" value="UniProtKB-KW"/>
</dbReference>
<reference evidence="4" key="1">
    <citation type="submission" date="2021-01" db="EMBL/GenBank/DDBJ databases">
        <authorList>
            <person name="Corre E."/>
            <person name="Pelletier E."/>
            <person name="Niang G."/>
            <person name="Scheremetjew M."/>
            <person name="Finn R."/>
            <person name="Kale V."/>
            <person name="Holt S."/>
            <person name="Cochrane G."/>
            <person name="Meng A."/>
            <person name="Brown T."/>
            <person name="Cohen L."/>
        </authorList>
    </citation>
    <scope>NUCLEOTIDE SEQUENCE</scope>
    <source>
        <strain evidence="4">CCMP1756</strain>
    </source>
</reference>
<evidence type="ECO:0000256" key="1">
    <source>
        <dbReference type="ARBA" id="ARBA00022490"/>
    </source>
</evidence>
<organism evidence="4">
    <name type="scientific">Pelagomonas calceolata</name>
    <dbReference type="NCBI Taxonomy" id="35677"/>
    <lineage>
        <taxon>Eukaryota</taxon>
        <taxon>Sar</taxon>
        <taxon>Stramenopiles</taxon>
        <taxon>Ochrophyta</taxon>
        <taxon>Pelagophyceae</taxon>
        <taxon>Pelagomonadales</taxon>
        <taxon>Pelagomonadaceae</taxon>
        <taxon>Pelagomonas</taxon>
    </lineage>
</organism>
<evidence type="ECO:0000313" key="4">
    <source>
        <dbReference type="EMBL" id="CAE0702417.1"/>
    </source>
</evidence>